<sequence>MLNYRRKKKRRRRRRRRRGERGGPPHPRGDQDQLHLTSDQEDVAVAILLEGGRAYQDLILLQTDTDTTEEPHVAVLQLTEVKRISGGPLTHISTLIQGVWCGTVDWVTGLRMNWGLISV</sequence>
<name>A0A1X7TP83_AMPQE</name>
<evidence type="ECO:0000256" key="1">
    <source>
        <dbReference type="SAM" id="MobiDB-lite"/>
    </source>
</evidence>
<protein>
    <submittedName>
        <fullName evidence="2">Uncharacterized protein</fullName>
    </submittedName>
</protein>
<proteinExistence type="predicted"/>
<dbReference type="InParanoid" id="A0A1X7TP83"/>
<feature type="compositionally biased region" description="Basic and acidic residues" evidence="1">
    <location>
        <begin position="20"/>
        <end position="33"/>
    </location>
</feature>
<reference evidence="2" key="1">
    <citation type="submission" date="2017-05" db="UniProtKB">
        <authorList>
            <consortium name="EnsemblMetazoa"/>
        </authorList>
    </citation>
    <scope>IDENTIFICATION</scope>
</reference>
<feature type="compositionally biased region" description="Basic residues" evidence="1">
    <location>
        <begin position="1"/>
        <end position="19"/>
    </location>
</feature>
<dbReference type="EnsemblMetazoa" id="Aqu2.1.16513_001">
    <property type="protein sequence ID" value="Aqu2.1.16513_001"/>
    <property type="gene ID" value="Aqu2.1.16513"/>
</dbReference>
<organism evidence="2">
    <name type="scientific">Amphimedon queenslandica</name>
    <name type="common">Sponge</name>
    <dbReference type="NCBI Taxonomy" id="400682"/>
    <lineage>
        <taxon>Eukaryota</taxon>
        <taxon>Metazoa</taxon>
        <taxon>Porifera</taxon>
        <taxon>Demospongiae</taxon>
        <taxon>Heteroscleromorpha</taxon>
        <taxon>Haplosclerida</taxon>
        <taxon>Niphatidae</taxon>
        <taxon>Amphimedon</taxon>
    </lineage>
</organism>
<accession>A0A1X7TP83</accession>
<feature type="region of interest" description="Disordered" evidence="1">
    <location>
        <begin position="1"/>
        <end position="36"/>
    </location>
</feature>
<dbReference type="AlphaFoldDB" id="A0A1X7TP83"/>
<evidence type="ECO:0000313" key="2">
    <source>
        <dbReference type="EnsemblMetazoa" id="Aqu2.1.16513_001"/>
    </source>
</evidence>